<organism evidence="1">
    <name type="scientific">Cryptococcus bacillisporus CA1280</name>
    <dbReference type="NCBI Taxonomy" id="1296109"/>
    <lineage>
        <taxon>Eukaryota</taxon>
        <taxon>Fungi</taxon>
        <taxon>Dikarya</taxon>
        <taxon>Basidiomycota</taxon>
        <taxon>Agaricomycotina</taxon>
        <taxon>Tremellomycetes</taxon>
        <taxon>Tremellales</taxon>
        <taxon>Cryptococcaceae</taxon>
        <taxon>Cryptococcus</taxon>
        <taxon>Cryptococcus gattii species complex</taxon>
    </lineage>
</organism>
<reference evidence="1" key="1">
    <citation type="submission" date="2015-01" db="EMBL/GenBank/DDBJ databases">
        <title>The Genome Sequence of Cryptococcus gattii CA1280.</title>
        <authorList>
            <consortium name="The Broad Institute Genomics Platform"/>
            <person name="Cuomo C."/>
            <person name="Litvintseva A."/>
            <person name="Chen Y."/>
            <person name="Heitman J."/>
            <person name="Sun S."/>
            <person name="Springer D."/>
            <person name="Dromer F."/>
            <person name="Young S."/>
            <person name="Zeng Q."/>
            <person name="Gargeya S."/>
            <person name="Abouelleil A."/>
            <person name="Alvarado L."/>
            <person name="Chapman S.B."/>
            <person name="Gainer-Dewar J."/>
            <person name="Goldberg J."/>
            <person name="Griggs A."/>
            <person name="Gujja S."/>
            <person name="Hansen M."/>
            <person name="Howarth C."/>
            <person name="Imamovic A."/>
            <person name="Larimer J."/>
            <person name="Murphy C."/>
            <person name="Naylor J."/>
            <person name="Pearson M."/>
            <person name="Priest M."/>
            <person name="Roberts A."/>
            <person name="Saif S."/>
            <person name="Shea T."/>
            <person name="Sykes S."/>
            <person name="Wortman J."/>
            <person name="Nusbaum C."/>
            <person name="Birren B."/>
        </authorList>
    </citation>
    <scope>NUCLEOTIDE SEQUENCE [LARGE SCALE GENOMIC DNA]</scope>
    <source>
        <strain evidence="1">CA1280</strain>
    </source>
</reference>
<dbReference type="OrthoDB" id="10365158at2759"/>
<accession>A0A0D0UF27</accession>
<sequence>MTMIAAICRSSCCLWLPSHSKPNVLDIQLLHQVQFDFGNAWAPDKILWALIVSATCDP</sequence>
<name>A0A0D0UF27_CRYGA</name>
<evidence type="ECO:0000313" key="1">
    <source>
        <dbReference type="EMBL" id="KIR46908.1"/>
    </source>
</evidence>
<gene>
    <name evidence="1" type="ORF">I312_03801</name>
</gene>
<dbReference type="EMBL" id="KN847982">
    <property type="protein sequence ID" value="KIR46908.1"/>
    <property type="molecule type" value="Genomic_DNA"/>
</dbReference>
<dbReference type="AlphaFoldDB" id="A0A0D0UF27"/>
<proteinExistence type="predicted"/>
<protein>
    <submittedName>
        <fullName evidence="1">Uncharacterized protein</fullName>
    </submittedName>
</protein>
<dbReference type="HOGENOM" id="CLU_2979037_0_0_1"/>